<reference evidence="6 7" key="1">
    <citation type="journal article" date="2018" name="G3 (Bethesda)">
        <title>Phylogenetic and Phylogenomic Definition of Rhizopus Species.</title>
        <authorList>
            <person name="Gryganskyi A.P."/>
            <person name="Golan J."/>
            <person name="Dolatabadi S."/>
            <person name="Mondo S."/>
            <person name="Robb S."/>
            <person name="Idnurm A."/>
            <person name="Muszewska A."/>
            <person name="Steczkiewicz K."/>
            <person name="Masonjones S."/>
            <person name="Liao H.L."/>
            <person name="Gajdeczka M.T."/>
            <person name="Anike F."/>
            <person name="Vuek A."/>
            <person name="Anishchenko I.M."/>
            <person name="Voigt K."/>
            <person name="de Hoog G.S."/>
            <person name="Smith M.E."/>
            <person name="Heitman J."/>
            <person name="Vilgalys R."/>
            <person name="Stajich J.E."/>
        </authorList>
    </citation>
    <scope>NUCLEOTIDE SEQUENCE [LARGE SCALE GENOMIC DNA]</scope>
    <source>
        <strain evidence="6 7">LSU 92-RS-03</strain>
    </source>
</reference>
<proteinExistence type="inferred from homology"/>
<keyword evidence="4" id="KW-0862">Zinc</keyword>
<dbReference type="AlphaFoldDB" id="A0A367JIN7"/>
<comment type="similarity">
    <text evidence="1">Belongs to the metallo-beta-lactamase superfamily. Glyoxalase II family.</text>
</comment>
<evidence type="ECO:0000313" key="6">
    <source>
        <dbReference type="EMBL" id="RCH89571.1"/>
    </source>
</evidence>
<accession>A0A367JIN7</accession>
<dbReference type="InterPro" id="IPR001279">
    <property type="entry name" value="Metallo-B-lactamas"/>
</dbReference>
<dbReference type="InterPro" id="IPR041516">
    <property type="entry name" value="LACTB2_WH"/>
</dbReference>
<dbReference type="GO" id="GO:0016787">
    <property type="term" value="F:hydrolase activity"/>
    <property type="evidence" value="ECO:0007669"/>
    <property type="project" value="UniProtKB-KW"/>
</dbReference>
<dbReference type="Pfam" id="PF00753">
    <property type="entry name" value="Lactamase_B"/>
    <property type="match status" value="1"/>
</dbReference>
<dbReference type="InterPro" id="IPR047921">
    <property type="entry name" value="LACTB2-like_MBL-fold"/>
</dbReference>
<gene>
    <name evidence="6" type="ORF">CU098_008809</name>
</gene>
<dbReference type="OrthoDB" id="17458at2759"/>
<sequence>MTEALAVLPSFSKLSSRVWRVLGLNPGKFTLQGTNTYLLGTGSRKILIDCGQGLPEYLPHLQHSLKQTQPDAYISDIIISHGHADHWGGLQDILSSTLVTTHPIQVHKYPLPKGYTLDHMRNFPPILTLPLTDQQIFKTDDVTLQVIYTPGHTQDHCTFWLAEEQALFTADCVLGQGTAVFEDLGAYIRGLQRLIQKNPLRLYPGHGPLIEPGLPKIQEYIKHRLLRENQIIELLKQGPKSTMEIVRVLYRDYPESLHLPASRGILLHLEKLKAEDQVKEEESVWLYK</sequence>
<keyword evidence="7" id="KW-1185">Reference proteome</keyword>
<dbReference type="STRING" id="4846.A0A367JIN7"/>
<dbReference type="CDD" id="cd07722">
    <property type="entry name" value="LACTB2-like_MBL-fold"/>
    <property type="match status" value="1"/>
</dbReference>
<dbReference type="GO" id="GO:0044550">
    <property type="term" value="P:secondary metabolite biosynthetic process"/>
    <property type="evidence" value="ECO:0007669"/>
    <property type="project" value="TreeGrafter"/>
</dbReference>
<dbReference type="PANTHER" id="PTHR23131">
    <property type="entry name" value="ENDORIBONUCLEASE LACTB2"/>
    <property type="match status" value="1"/>
</dbReference>
<dbReference type="SUPFAM" id="SSF56281">
    <property type="entry name" value="Metallo-hydrolase/oxidoreductase"/>
    <property type="match status" value="1"/>
</dbReference>
<protein>
    <recommendedName>
        <fullName evidence="5">Metallo-beta-lactamase domain-containing protein</fullName>
    </recommendedName>
</protein>
<keyword evidence="3" id="KW-0378">Hydrolase</keyword>
<keyword evidence="2" id="KW-0479">Metal-binding</keyword>
<evidence type="ECO:0000256" key="2">
    <source>
        <dbReference type="ARBA" id="ARBA00022723"/>
    </source>
</evidence>
<dbReference type="Gene3D" id="1.10.10.10">
    <property type="entry name" value="Winged helix-like DNA-binding domain superfamily/Winged helix DNA-binding domain"/>
    <property type="match status" value="1"/>
</dbReference>
<comment type="caution">
    <text evidence="6">The sequence shown here is derived from an EMBL/GenBank/DDBJ whole genome shotgun (WGS) entry which is preliminary data.</text>
</comment>
<dbReference type="InterPro" id="IPR036866">
    <property type="entry name" value="RibonucZ/Hydroxyglut_hydro"/>
</dbReference>
<evidence type="ECO:0000313" key="7">
    <source>
        <dbReference type="Proteomes" id="UP000253551"/>
    </source>
</evidence>
<dbReference type="InterPro" id="IPR036388">
    <property type="entry name" value="WH-like_DNA-bd_sf"/>
</dbReference>
<dbReference type="Gene3D" id="3.60.15.10">
    <property type="entry name" value="Ribonuclease Z/Hydroxyacylglutathione hydrolase-like"/>
    <property type="match status" value="1"/>
</dbReference>
<dbReference type="Proteomes" id="UP000253551">
    <property type="component" value="Unassembled WGS sequence"/>
</dbReference>
<name>A0A367JIN7_RHIST</name>
<dbReference type="EMBL" id="PJQM01003312">
    <property type="protein sequence ID" value="RCH89571.1"/>
    <property type="molecule type" value="Genomic_DNA"/>
</dbReference>
<evidence type="ECO:0000256" key="3">
    <source>
        <dbReference type="ARBA" id="ARBA00022801"/>
    </source>
</evidence>
<dbReference type="SMART" id="SM00849">
    <property type="entry name" value="Lactamase_B"/>
    <property type="match status" value="1"/>
</dbReference>
<evidence type="ECO:0000259" key="5">
    <source>
        <dbReference type="SMART" id="SM00849"/>
    </source>
</evidence>
<dbReference type="Pfam" id="PF17778">
    <property type="entry name" value="WHD_BLACT"/>
    <property type="match status" value="1"/>
</dbReference>
<dbReference type="InterPro" id="IPR050662">
    <property type="entry name" value="Sec-metab_biosynth-thioest"/>
</dbReference>
<dbReference type="PANTHER" id="PTHR23131:SF0">
    <property type="entry name" value="ENDORIBONUCLEASE LACTB2"/>
    <property type="match status" value="1"/>
</dbReference>
<dbReference type="FunFam" id="3.60.15.10:FF:000041">
    <property type="entry name" value="Metallo-beta-lactamase domain protein"/>
    <property type="match status" value="1"/>
</dbReference>
<feature type="domain" description="Metallo-beta-lactamase" evidence="5">
    <location>
        <begin position="33"/>
        <end position="206"/>
    </location>
</feature>
<evidence type="ECO:0000256" key="4">
    <source>
        <dbReference type="ARBA" id="ARBA00022833"/>
    </source>
</evidence>
<dbReference type="GO" id="GO:0046872">
    <property type="term" value="F:metal ion binding"/>
    <property type="evidence" value="ECO:0007669"/>
    <property type="project" value="UniProtKB-KW"/>
</dbReference>
<organism evidence="6 7">
    <name type="scientific">Rhizopus stolonifer</name>
    <name type="common">Rhizopus nigricans</name>
    <dbReference type="NCBI Taxonomy" id="4846"/>
    <lineage>
        <taxon>Eukaryota</taxon>
        <taxon>Fungi</taxon>
        <taxon>Fungi incertae sedis</taxon>
        <taxon>Mucoromycota</taxon>
        <taxon>Mucoromycotina</taxon>
        <taxon>Mucoromycetes</taxon>
        <taxon>Mucorales</taxon>
        <taxon>Mucorineae</taxon>
        <taxon>Rhizopodaceae</taxon>
        <taxon>Rhizopus</taxon>
    </lineage>
</organism>
<evidence type="ECO:0000256" key="1">
    <source>
        <dbReference type="ARBA" id="ARBA00006759"/>
    </source>
</evidence>